<dbReference type="PANTHER" id="PTHR14493">
    <property type="entry name" value="UNKEMPT FAMILY MEMBER"/>
    <property type="match status" value="1"/>
</dbReference>
<dbReference type="InterPro" id="IPR045234">
    <property type="entry name" value="Unkempt-like"/>
</dbReference>
<dbReference type="FunFam" id="3.30.1370.210:FF:000009">
    <property type="entry name" value="Zinc finger CCCH domain-containing protein 66"/>
    <property type="match status" value="1"/>
</dbReference>
<keyword evidence="3" id="KW-0677">Repeat</keyword>
<sequence>MESKINNKTCQEGLHHRISALLEFSASDDVTAFKEAIEKEGHNVGEIGLWYGRRIGTKEVGYEERTPLMIAATFGSKNVLSYILKTGKADVNKSCGSDSATALHCAVDGASPASAQIIKLLLDSSANPNAVDARGNRCYDLAVSMPSIYNTRKKAVQSVLEGANNVYKKEATSIGISSSLNERGKVAAGTAEFPVSPRYKEFPVDHSLPDIKNGIYSTDEFRMYTFKVKPCSRAYSHDWTECPFAHPGENAKRRDPRKYQYSCVPCPEFRKGSCSKGDSCEYAHGIFECWLHPAQYRTRLCKDEMACTRRVCFFAHKPEELRPLYACSGSALPSPTSYSPGGANSLDLCSSLSSPDGGGSGSSPVWQTPQAKLPKGRLNLALSARDVNLDIQSIGLESRRLMQKLMMEEMVSSALSPNSSTWRNSLPTSPSFGSPVPSPTNIWGSASSYSPSPSKVIGSPAAYGLDLSGGGVSLRSPSEIPSPSKNSIGMESSPSTLFGWGSPDGKLDWSIRRDELNKMHKSNSFAFRSTANLVTTPELAEDAIDELDVSWVSSLVKDSSSNNYSTMLTHEQFNVM</sequence>
<evidence type="ECO:0000256" key="5">
    <source>
        <dbReference type="ARBA" id="ARBA00022833"/>
    </source>
</evidence>
<dbReference type="PANTHER" id="PTHR14493:SF87">
    <property type="entry name" value="ZINC FINGER CCCH DOMAIN-CONTAINING PROTEIN 66"/>
    <property type="match status" value="1"/>
</dbReference>
<gene>
    <name evidence="11" type="ORF">Ahy_A01g004403</name>
</gene>
<evidence type="ECO:0000313" key="12">
    <source>
        <dbReference type="Proteomes" id="UP000289738"/>
    </source>
</evidence>
<evidence type="ECO:0000313" key="11">
    <source>
        <dbReference type="EMBL" id="RYR79597.1"/>
    </source>
</evidence>
<dbReference type="Proteomes" id="UP000289738">
    <property type="component" value="Chromosome A01"/>
</dbReference>
<dbReference type="InterPro" id="IPR036770">
    <property type="entry name" value="Ankyrin_rpt-contain_sf"/>
</dbReference>
<evidence type="ECO:0000256" key="9">
    <source>
        <dbReference type="SAM" id="MobiDB-lite"/>
    </source>
</evidence>
<feature type="compositionally biased region" description="Polar residues" evidence="9">
    <location>
        <begin position="416"/>
        <end position="432"/>
    </location>
</feature>
<dbReference type="EMBL" id="SDMP01000001">
    <property type="protein sequence ID" value="RYR79597.1"/>
    <property type="molecule type" value="Genomic_DNA"/>
</dbReference>
<keyword evidence="2 8" id="KW-0479">Metal-binding</keyword>
<dbReference type="InterPro" id="IPR000571">
    <property type="entry name" value="Znf_CCCH"/>
</dbReference>
<keyword evidence="5 8" id="KW-0862">Zinc</keyword>
<dbReference type="PROSITE" id="PS50088">
    <property type="entry name" value="ANK_REPEAT"/>
    <property type="match status" value="1"/>
</dbReference>
<comment type="subcellular location">
    <subcellularLocation>
        <location evidence="1">Cell membrane</location>
        <topology evidence="1">Peripheral membrane protein</topology>
        <orientation evidence="1">Cytoplasmic side</orientation>
    </subcellularLocation>
</comment>
<name>A0A445EW03_ARAHY</name>
<organism evidence="11 12">
    <name type="scientific">Arachis hypogaea</name>
    <name type="common">Peanut</name>
    <dbReference type="NCBI Taxonomy" id="3818"/>
    <lineage>
        <taxon>Eukaryota</taxon>
        <taxon>Viridiplantae</taxon>
        <taxon>Streptophyta</taxon>
        <taxon>Embryophyta</taxon>
        <taxon>Tracheophyta</taxon>
        <taxon>Spermatophyta</taxon>
        <taxon>Magnoliopsida</taxon>
        <taxon>eudicotyledons</taxon>
        <taxon>Gunneridae</taxon>
        <taxon>Pentapetalae</taxon>
        <taxon>rosids</taxon>
        <taxon>fabids</taxon>
        <taxon>Fabales</taxon>
        <taxon>Fabaceae</taxon>
        <taxon>Papilionoideae</taxon>
        <taxon>50 kb inversion clade</taxon>
        <taxon>dalbergioids sensu lato</taxon>
        <taxon>Dalbergieae</taxon>
        <taxon>Pterocarpus clade</taxon>
        <taxon>Arachis</taxon>
    </lineage>
</organism>
<dbReference type="GO" id="GO:0006355">
    <property type="term" value="P:regulation of DNA-templated transcription"/>
    <property type="evidence" value="ECO:0007669"/>
    <property type="project" value="UniProtKB-ARBA"/>
</dbReference>
<evidence type="ECO:0000256" key="3">
    <source>
        <dbReference type="ARBA" id="ARBA00022737"/>
    </source>
</evidence>
<dbReference type="InterPro" id="IPR057444">
    <property type="entry name" value="Znf-CCCH_AtC3H23-like"/>
</dbReference>
<accession>A0A445EW03</accession>
<dbReference type="Gene3D" id="1.25.40.20">
    <property type="entry name" value="Ankyrin repeat-containing domain"/>
    <property type="match status" value="1"/>
</dbReference>
<protein>
    <recommendedName>
        <fullName evidence="10">C3H1-type domain-containing protein</fullName>
    </recommendedName>
</protein>
<evidence type="ECO:0000256" key="4">
    <source>
        <dbReference type="ARBA" id="ARBA00022771"/>
    </source>
</evidence>
<dbReference type="GO" id="GO:0008270">
    <property type="term" value="F:zinc ion binding"/>
    <property type="evidence" value="ECO:0007669"/>
    <property type="project" value="UniProtKB-KW"/>
</dbReference>
<dbReference type="SMART" id="SM00248">
    <property type="entry name" value="ANK"/>
    <property type="match status" value="2"/>
</dbReference>
<feature type="region of interest" description="Disordered" evidence="9">
    <location>
        <begin position="416"/>
        <end position="435"/>
    </location>
</feature>
<keyword evidence="7" id="KW-0040">ANK repeat</keyword>
<feature type="zinc finger region" description="C3H1-type" evidence="8">
    <location>
        <begin position="260"/>
        <end position="287"/>
    </location>
</feature>
<evidence type="ECO:0000256" key="7">
    <source>
        <dbReference type="PROSITE-ProRule" id="PRU00023"/>
    </source>
</evidence>
<dbReference type="SMART" id="SM00356">
    <property type="entry name" value="ZnF_C3H1"/>
    <property type="match status" value="2"/>
</dbReference>
<dbReference type="SUPFAM" id="SSF48403">
    <property type="entry name" value="Ankyrin repeat"/>
    <property type="match status" value="1"/>
</dbReference>
<evidence type="ECO:0000256" key="2">
    <source>
        <dbReference type="ARBA" id="ARBA00022723"/>
    </source>
</evidence>
<proteinExistence type="predicted"/>
<dbReference type="Pfam" id="PF25512">
    <property type="entry name" value="zf-CCCH_AtC3H23"/>
    <property type="match status" value="1"/>
</dbReference>
<feature type="region of interest" description="Disordered" evidence="9">
    <location>
        <begin position="350"/>
        <end position="369"/>
    </location>
</feature>
<keyword evidence="4 8" id="KW-0863">Zinc-finger</keyword>
<comment type="caution">
    <text evidence="11">The sequence shown here is derived from an EMBL/GenBank/DDBJ whole genome shotgun (WGS) entry which is preliminary data.</text>
</comment>
<evidence type="ECO:0000256" key="8">
    <source>
        <dbReference type="PROSITE-ProRule" id="PRU00723"/>
    </source>
</evidence>
<dbReference type="PROSITE" id="PS50103">
    <property type="entry name" value="ZF_C3H1"/>
    <property type="match status" value="1"/>
</dbReference>
<reference evidence="11 12" key="1">
    <citation type="submission" date="2019-01" db="EMBL/GenBank/DDBJ databases">
        <title>Sequencing of cultivated peanut Arachis hypogaea provides insights into genome evolution and oil improvement.</title>
        <authorList>
            <person name="Chen X."/>
        </authorList>
    </citation>
    <scope>NUCLEOTIDE SEQUENCE [LARGE SCALE GENOMIC DNA]</scope>
    <source>
        <strain evidence="12">cv. Fuhuasheng</strain>
        <tissue evidence="11">Leaves</tissue>
    </source>
</reference>
<feature type="region of interest" description="Disordered" evidence="9">
    <location>
        <begin position="475"/>
        <end position="495"/>
    </location>
</feature>
<dbReference type="GO" id="GO:0003677">
    <property type="term" value="F:DNA binding"/>
    <property type="evidence" value="ECO:0007669"/>
    <property type="project" value="UniProtKB-KW"/>
</dbReference>
<evidence type="ECO:0000256" key="6">
    <source>
        <dbReference type="ARBA" id="ARBA00023125"/>
    </source>
</evidence>
<feature type="repeat" description="ANK" evidence="7">
    <location>
        <begin position="98"/>
        <end position="133"/>
    </location>
</feature>
<feature type="domain" description="C3H1-type" evidence="10">
    <location>
        <begin position="260"/>
        <end position="287"/>
    </location>
</feature>
<evidence type="ECO:0000259" key="10">
    <source>
        <dbReference type="PROSITE" id="PS50103"/>
    </source>
</evidence>
<dbReference type="AlphaFoldDB" id="A0A445EW03"/>
<dbReference type="OrthoDB" id="410307at2759"/>
<dbReference type="STRING" id="3818.A0A445EW03"/>
<dbReference type="Pfam" id="PF00642">
    <property type="entry name" value="zf-CCCH"/>
    <property type="match status" value="1"/>
</dbReference>
<keyword evidence="6" id="KW-0238">DNA-binding</keyword>
<dbReference type="Pfam" id="PF12796">
    <property type="entry name" value="Ank_2"/>
    <property type="match status" value="1"/>
</dbReference>
<keyword evidence="12" id="KW-1185">Reference proteome</keyword>
<dbReference type="Gene3D" id="3.30.1370.210">
    <property type="match status" value="1"/>
</dbReference>
<evidence type="ECO:0000256" key="1">
    <source>
        <dbReference type="ARBA" id="ARBA00004413"/>
    </source>
</evidence>
<dbReference type="GO" id="GO:0005886">
    <property type="term" value="C:plasma membrane"/>
    <property type="evidence" value="ECO:0007669"/>
    <property type="project" value="UniProtKB-SubCell"/>
</dbReference>
<dbReference type="InterPro" id="IPR002110">
    <property type="entry name" value="Ankyrin_rpt"/>
</dbReference>